<dbReference type="AlphaFoldDB" id="A0A7W6ICN4"/>
<feature type="domain" description="DM2" evidence="2">
    <location>
        <begin position="66"/>
        <end position="142"/>
    </location>
</feature>
<evidence type="ECO:0000313" key="4">
    <source>
        <dbReference type="Proteomes" id="UP000519439"/>
    </source>
</evidence>
<dbReference type="InterPro" id="IPR036885">
    <property type="entry name" value="SWIB_MDM2_dom_sf"/>
</dbReference>
<evidence type="ECO:0000259" key="2">
    <source>
        <dbReference type="PROSITE" id="PS51925"/>
    </source>
</evidence>
<dbReference type="PROSITE" id="PS51925">
    <property type="entry name" value="SWIB_MDM2"/>
    <property type="match status" value="1"/>
</dbReference>
<dbReference type="InterPro" id="IPR003121">
    <property type="entry name" value="SWIB_MDM2_domain"/>
</dbReference>
<sequence length="142" mass="15941">MSDFPRKVRPKIGQSAFRAWFRAVDSFPTPFPEEYMPTKTTDPKASAKKAADKPAAKKAAGSKPNALQQPLQPSKELAAIVGSNPLPRGEVVSKMWDYIKKNNLQNPENKREIIADDKLKPIFGKPKVTMFEMNKHLAQHLK</sequence>
<comment type="caution">
    <text evidence="3">The sequence shown here is derived from an EMBL/GenBank/DDBJ whole genome shotgun (WGS) entry which is preliminary data.</text>
</comment>
<feature type="region of interest" description="Disordered" evidence="1">
    <location>
        <begin position="28"/>
        <end position="72"/>
    </location>
</feature>
<proteinExistence type="predicted"/>
<evidence type="ECO:0000256" key="1">
    <source>
        <dbReference type="SAM" id="MobiDB-lite"/>
    </source>
</evidence>
<dbReference type="Proteomes" id="UP000519439">
    <property type="component" value="Unassembled WGS sequence"/>
</dbReference>
<accession>A0A7W6ICN4</accession>
<dbReference type="InterPro" id="IPR019835">
    <property type="entry name" value="SWIB_domain"/>
</dbReference>
<dbReference type="SMART" id="SM00151">
    <property type="entry name" value="SWIB"/>
    <property type="match status" value="1"/>
</dbReference>
<keyword evidence="4" id="KW-1185">Reference proteome</keyword>
<dbReference type="Pfam" id="PF02201">
    <property type="entry name" value="SWIB"/>
    <property type="match status" value="1"/>
</dbReference>
<dbReference type="PANTHER" id="PTHR13844">
    <property type="entry name" value="SWI/SNF-RELATED MATRIX-ASSOCIATED ACTIN-DEPENDENT REGULATOR OF CHROMATIN SUBFAMILY D"/>
    <property type="match status" value="1"/>
</dbReference>
<name>A0A7W6ICN4_9HYPH</name>
<dbReference type="SUPFAM" id="SSF47592">
    <property type="entry name" value="SWIB/MDM2 domain"/>
    <property type="match status" value="1"/>
</dbReference>
<gene>
    <name evidence="3" type="ORF">GGR34_000610</name>
</gene>
<organism evidence="3 4">
    <name type="scientific">Microvirga flocculans</name>
    <dbReference type="NCBI Taxonomy" id="217168"/>
    <lineage>
        <taxon>Bacteria</taxon>
        <taxon>Pseudomonadati</taxon>
        <taxon>Pseudomonadota</taxon>
        <taxon>Alphaproteobacteria</taxon>
        <taxon>Hyphomicrobiales</taxon>
        <taxon>Methylobacteriaceae</taxon>
        <taxon>Microvirga</taxon>
    </lineage>
</organism>
<reference evidence="3 4" key="1">
    <citation type="submission" date="2020-08" db="EMBL/GenBank/DDBJ databases">
        <title>Genomic Encyclopedia of Type Strains, Phase IV (KMG-IV): sequencing the most valuable type-strain genomes for metagenomic binning, comparative biology and taxonomic classification.</title>
        <authorList>
            <person name="Goeker M."/>
        </authorList>
    </citation>
    <scope>NUCLEOTIDE SEQUENCE [LARGE SCALE GENOMIC DNA]</scope>
    <source>
        <strain evidence="3 4">DSM 15743</strain>
    </source>
</reference>
<protein>
    <submittedName>
        <fullName evidence="3">Chromatin remodeling complex protein RSC6</fullName>
    </submittedName>
</protein>
<dbReference type="CDD" id="cd10567">
    <property type="entry name" value="SWIB-MDM2_like"/>
    <property type="match status" value="1"/>
</dbReference>
<dbReference type="Gene3D" id="1.10.245.10">
    <property type="entry name" value="SWIB/MDM2 domain"/>
    <property type="match status" value="1"/>
</dbReference>
<dbReference type="EMBL" id="JACIDC010000002">
    <property type="protein sequence ID" value="MBB4038975.1"/>
    <property type="molecule type" value="Genomic_DNA"/>
</dbReference>
<evidence type="ECO:0000313" key="3">
    <source>
        <dbReference type="EMBL" id="MBB4038975.1"/>
    </source>
</evidence>